<dbReference type="InterPro" id="IPR020563">
    <property type="entry name" value="X-over_junc_endoDNase_Mg_BS"/>
</dbReference>
<evidence type="ECO:0000256" key="6">
    <source>
        <dbReference type="ARBA" id="ARBA00022763"/>
    </source>
</evidence>
<dbReference type="GO" id="GO:0048476">
    <property type="term" value="C:Holliday junction resolvase complex"/>
    <property type="evidence" value="ECO:0007669"/>
    <property type="project" value="UniProtKB-UniRule"/>
</dbReference>
<dbReference type="InterPro" id="IPR002176">
    <property type="entry name" value="X-over_junc_endoDNase_RuvC"/>
</dbReference>
<dbReference type="Pfam" id="PF02075">
    <property type="entry name" value="RuvC"/>
    <property type="match status" value="1"/>
</dbReference>
<keyword evidence="4 13" id="KW-0479">Metal-binding</keyword>
<evidence type="ECO:0000256" key="7">
    <source>
        <dbReference type="ARBA" id="ARBA00022801"/>
    </source>
</evidence>
<dbReference type="GO" id="GO:0003677">
    <property type="term" value="F:DNA binding"/>
    <property type="evidence" value="ECO:0007669"/>
    <property type="project" value="UniProtKB-KW"/>
</dbReference>
<evidence type="ECO:0000256" key="13">
    <source>
        <dbReference type="HAMAP-Rule" id="MF_00034"/>
    </source>
</evidence>
<dbReference type="PROSITE" id="PS01321">
    <property type="entry name" value="RUVC"/>
    <property type="match status" value="1"/>
</dbReference>
<comment type="cofactor">
    <cofactor evidence="13">
        <name>Mg(2+)</name>
        <dbReference type="ChEBI" id="CHEBI:18420"/>
    </cofactor>
    <text evidence="13">Binds 2 Mg(2+) ion per subunit.</text>
</comment>
<feature type="active site" evidence="13">
    <location>
        <position position="141"/>
    </location>
</feature>
<evidence type="ECO:0000256" key="5">
    <source>
        <dbReference type="ARBA" id="ARBA00022759"/>
    </source>
</evidence>
<proteinExistence type="inferred from homology"/>
<keyword evidence="9 13" id="KW-0238">DNA-binding</keyword>
<keyword evidence="10 13" id="KW-0233">DNA recombination</keyword>
<protein>
    <recommendedName>
        <fullName evidence="13 14">Crossover junction endodeoxyribonuclease RuvC</fullName>
        <ecNumber evidence="13 14">3.1.21.10</ecNumber>
    </recommendedName>
    <alternativeName>
        <fullName evidence="13">Holliday junction nuclease RuvC</fullName>
    </alternativeName>
    <alternativeName>
        <fullName evidence="13">Holliday junction resolvase RuvC</fullName>
    </alternativeName>
</protein>
<keyword evidence="5 13" id="KW-0255">Endonuclease</keyword>
<comment type="subunit">
    <text evidence="13">Homodimer which binds Holliday junction (HJ) DNA. The HJ becomes 2-fold symmetrical on binding to RuvC with unstacked arms; it has a different conformation from HJ DNA in complex with RuvA. In the full resolvosome a probable DNA-RuvA(4)-RuvB(12)-RuvC(2) complex forms which resolves the HJ.</text>
</comment>
<dbReference type="GO" id="GO:0005737">
    <property type="term" value="C:cytoplasm"/>
    <property type="evidence" value="ECO:0007669"/>
    <property type="project" value="UniProtKB-SubCell"/>
</dbReference>
<dbReference type="NCBIfam" id="TIGR00228">
    <property type="entry name" value="ruvC"/>
    <property type="match status" value="1"/>
</dbReference>
<dbReference type="CDD" id="cd16962">
    <property type="entry name" value="RuvC"/>
    <property type="match status" value="1"/>
</dbReference>
<dbReference type="PRINTS" id="PR00696">
    <property type="entry name" value="RSOLVASERUVC"/>
</dbReference>
<reference evidence="15 16" key="1">
    <citation type="journal article" date="2016" name="Nat. Commun.">
        <title>Thousands of microbial genomes shed light on interconnected biogeochemical processes in an aquifer system.</title>
        <authorList>
            <person name="Anantharaman K."/>
            <person name="Brown C.T."/>
            <person name="Hug L.A."/>
            <person name="Sharon I."/>
            <person name="Castelle C.J."/>
            <person name="Probst A.J."/>
            <person name="Thomas B.C."/>
            <person name="Singh A."/>
            <person name="Wilkins M.J."/>
            <person name="Karaoz U."/>
            <person name="Brodie E.L."/>
            <person name="Williams K.H."/>
            <person name="Hubbard S.S."/>
            <person name="Banfield J.F."/>
        </authorList>
    </citation>
    <scope>NUCLEOTIDE SEQUENCE [LARGE SCALE GENOMIC DNA]</scope>
</reference>
<feature type="binding site" evidence="13">
    <location>
        <position position="68"/>
    </location>
    <ligand>
        <name>Mg(2+)</name>
        <dbReference type="ChEBI" id="CHEBI:18420"/>
        <label>2</label>
    </ligand>
</feature>
<dbReference type="Gene3D" id="3.30.420.10">
    <property type="entry name" value="Ribonuclease H-like superfamily/Ribonuclease H"/>
    <property type="match status" value="1"/>
</dbReference>
<evidence type="ECO:0000313" key="16">
    <source>
        <dbReference type="Proteomes" id="UP000177932"/>
    </source>
</evidence>
<keyword evidence="11 13" id="KW-0234">DNA repair</keyword>
<dbReference type="EC" id="3.1.21.10" evidence="13 14"/>
<dbReference type="SUPFAM" id="SSF53098">
    <property type="entry name" value="Ribonuclease H-like"/>
    <property type="match status" value="1"/>
</dbReference>
<keyword evidence="8 13" id="KW-0460">Magnesium</keyword>
<accession>A0A1G2H725</accession>
<feature type="active site" evidence="13">
    <location>
        <position position="7"/>
    </location>
</feature>
<comment type="similarity">
    <text evidence="1 13">Belongs to the RuvC family.</text>
</comment>
<evidence type="ECO:0000256" key="10">
    <source>
        <dbReference type="ARBA" id="ARBA00023172"/>
    </source>
</evidence>
<dbReference type="GO" id="GO:0006281">
    <property type="term" value="P:DNA repair"/>
    <property type="evidence" value="ECO:0007669"/>
    <property type="project" value="UniProtKB-UniRule"/>
</dbReference>
<feature type="binding site" evidence="13">
    <location>
        <position position="141"/>
    </location>
    <ligand>
        <name>Mg(2+)</name>
        <dbReference type="ChEBI" id="CHEBI:18420"/>
        <label>1</label>
    </ligand>
</feature>
<dbReference type="Proteomes" id="UP000177932">
    <property type="component" value="Unassembled WGS sequence"/>
</dbReference>
<feature type="binding site" evidence="13">
    <location>
        <position position="7"/>
    </location>
    <ligand>
        <name>Mg(2+)</name>
        <dbReference type="ChEBI" id="CHEBI:18420"/>
        <label>1</label>
    </ligand>
</feature>
<keyword evidence="3 13" id="KW-0540">Nuclease</keyword>
<dbReference type="AlphaFoldDB" id="A0A1G2H725"/>
<dbReference type="GO" id="GO:0008821">
    <property type="term" value="F:crossover junction DNA endonuclease activity"/>
    <property type="evidence" value="ECO:0007669"/>
    <property type="project" value="UniProtKB-UniRule"/>
</dbReference>
<dbReference type="InterPro" id="IPR036397">
    <property type="entry name" value="RNaseH_sf"/>
</dbReference>
<comment type="function">
    <text evidence="13">The RuvA-RuvB-RuvC complex processes Holliday junction (HJ) DNA during genetic recombination and DNA repair. Endonuclease that resolves HJ intermediates. Cleaves cruciform DNA by making single-stranded nicks across the HJ at symmetrical positions within the homologous arms, yielding a 5'-phosphate and a 3'-hydroxyl group; requires a central core of homology in the junction. The consensus cleavage sequence is 5'-(A/T)TT(C/G)-3'. Cleavage occurs on the 3'-side of the TT dinucleotide at the point of strand exchange. HJ branch migration catalyzed by RuvA-RuvB allows RuvC to scan DNA until it finds its consensus sequence, where it cleaves and resolves the cruciform DNA.</text>
</comment>
<name>A0A1G2H725_9BACT</name>
<feature type="active site" evidence="13">
    <location>
        <position position="68"/>
    </location>
</feature>
<keyword evidence="7 13" id="KW-0378">Hydrolase</keyword>
<comment type="caution">
    <text evidence="15">The sequence shown here is derived from an EMBL/GenBank/DDBJ whole genome shotgun (WGS) entry which is preliminary data.</text>
</comment>
<dbReference type="InterPro" id="IPR012337">
    <property type="entry name" value="RNaseH-like_sf"/>
</dbReference>
<evidence type="ECO:0000256" key="9">
    <source>
        <dbReference type="ARBA" id="ARBA00023125"/>
    </source>
</evidence>
<sequence>MIIIGIDPGTAITGYGVINRDMSGFLTCIEFGCIKTDKHLTLDERLSRLRLGLEKVIRQNKPTLAGVEKLFFTTNAKTAISVAHARGVCIETLFSSGSQISEFTPLQVKQAVTGYGKADKTQVQKMVKLLLKLDEPPRPDDAADALAVAICCAHTSVYS</sequence>
<dbReference type="HAMAP" id="MF_00034">
    <property type="entry name" value="RuvC"/>
    <property type="match status" value="1"/>
</dbReference>
<dbReference type="STRING" id="1802158.A2827_02695"/>
<evidence type="ECO:0000313" key="15">
    <source>
        <dbReference type="EMBL" id="OGZ58110.1"/>
    </source>
</evidence>
<evidence type="ECO:0000256" key="11">
    <source>
        <dbReference type="ARBA" id="ARBA00023204"/>
    </source>
</evidence>
<dbReference type="NCBIfam" id="NF000711">
    <property type="entry name" value="PRK00039.2-1"/>
    <property type="match status" value="1"/>
</dbReference>
<gene>
    <name evidence="13" type="primary">ruvC</name>
    <name evidence="15" type="ORF">A2827_02695</name>
</gene>
<evidence type="ECO:0000256" key="4">
    <source>
        <dbReference type="ARBA" id="ARBA00022723"/>
    </source>
</evidence>
<organism evidence="15 16">
    <name type="scientific">Candidatus Spechtbacteria bacterium RIFCSPHIGHO2_01_FULL_43_30</name>
    <dbReference type="NCBI Taxonomy" id="1802158"/>
    <lineage>
        <taxon>Bacteria</taxon>
        <taxon>Candidatus Spechtiibacteriota</taxon>
    </lineage>
</organism>
<evidence type="ECO:0000256" key="14">
    <source>
        <dbReference type="NCBIfam" id="TIGR00228"/>
    </source>
</evidence>
<dbReference type="EMBL" id="MHOD01000014">
    <property type="protein sequence ID" value="OGZ58110.1"/>
    <property type="molecule type" value="Genomic_DNA"/>
</dbReference>
<comment type="subcellular location">
    <subcellularLocation>
        <location evidence="13">Cytoplasm</location>
    </subcellularLocation>
</comment>
<evidence type="ECO:0000256" key="1">
    <source>
        <dbReference type="ARBA" id="ARBA00009518"/>
    </source>
</evidence>
<dbReference type="FunFam" id="3.30.420.10:FF:000002">
    <property type="entry name" value="Crossover junction endodeoxyribonuclease RuvC"/>
    <property type="match status" value="1"/>
</dbReference>
<evidence type="ECO:0000256" key="2">
    <source>
        <dbReference type="ARBA" id="ARBA00022490"/>
    </source>
</evidence>
<dbReference type="PANTHER" id="PTHR30194">
    <property type="entry name" value="CROSSOVER JUNCTION ENDODEOXYRIBONUCLEASE RUVC"/>
    <property type="match status" value="1"/>
</dbReference>
<keyword evidence="2 13" id="KW-0963">Cytoplasm</keyword>
<dbReference type="PANTHER" id="PTHR30194:SF3">
    <property type="entry name" value="CROSSOVER JUNCTION ENDODEOXYRIBONUCLEASE RUVC"/>
    <property type="match status" value="1"/>
</dbReference>
<comment type="catalytic activity">
    <reaction evidence="12 13">
        <text>Endonucleolytic cleavage at a junction such as a reciprocal single-stranded crossover between two homologous DNA duplexes (Holliday junction).</text>
        <dbReference type="EC" id="3.1.21.10"/>
    </reaction>
</comment>
<evidence type="ECO:0000256" key="8">
    <source>
        <dbReference type="ARBA" id="ARBA00022842"/>
    </source>
</evidence>
<evidence type="ECO:0000256" key="3">
    <source>
        <dbReference type="ARBA" id="ARBA00022722"/>
    </source>
</evidence>
<keyword evidence="6 13" id="KW-0227">DNA damage</keyword>
<evidence type="ECO:0000256" key="12">
    <source>
        <dbReference type="ARBA" id="ARBA00029354"/>
    </source>
</evidence>
<dbReference type="GO" id="GO:0000287">
    <property type="term" value="F:magnesium ion binding"/>
    <property type="evidence" value="ECO:0007669"/>
    <property type="project" value="UniProtKB-UniRule"/>
</dbReference>
<dbReference type="GO" id="GO:0006310">
    <property type="term" value="P:DNA recombination"/>
    <property type="evidence" value="ECO:0007669"/>
    <property type="project" value="UniProtKB-UniRule"/>
</dbReference>